<dbReference type="AlphaFoldDB" id="A0A9D4BCD0"/>
<evidence type="ECO:0000313" key="2">
    <source>
        <dbReference type="EMBL" id="KAH1187784.1"/>
    </source>
</evidence>
<evidence type="ECO:0000313" key="3">
    <source>
        <dbReference type="Proteomes" id="UP000827986"/>
    </source>
</evidence>
<organism evidence="2 3">
    <name type="scientific">Mauremys mutica</name>
    <name type="common">yellowpond turtle</name>
    <dbReference type="NCBI Taxonomy" id="74926"/>
    <lineage>
        <taxon>Eukaryota</taxon>
        <taxon>Metazoa</taxon>
        <taxon>Chordata</taxon>
        <taxon>Craniata</taxon>
        <taxon>Vertebrata</taxon>
        <taxon>Euteleostomi</taxon>
        <taxon>Archelosauria</taxon>
        <taxon>Testudinata</taxon>
        <taxon>Testudines</taxon>
        <taxon>Cryptodira</taxon>
        <taxon>Durocryptodira</taxon>
        <taxon>Testudinoidea</taxon>
        <taxon>Geoemydidae</taxon>
        <taxon>Geoemydinae</taxon>
        <taxon>Mauremys</taxon>
    </lineage>
</organism>
<sequence length="116" mass="12320">MWEIGTGEISTSTRETGAEMGNVPTAPAVRMDVERVTNRSMTGARNSMGNVDPVQMSNTEGISMLAWANDEESRICPGILGAAERIVASSPHGRWQSVLGGAGCRQHAAHGGYGYR</sequence>
<dbReference type="Proteomes" id="UP000827986">
    <property type="component" value="Unassembled WGS sequence"/>
</dbReference>
<dbReference type="EMBL" id="JAHDVG010000463">
    <property type="protein sequence ID" value="KAH1187784.1"/>
    <property type="molecule type" value="Genomic_DNA"/>
</dbReference>
<name>A0A9D4BCD0_9SAUR</name>
<accession>A0A9D4BCD0</accession>
<feature type="region of interest" description="Disordered" evidence="1">
    <location>
        <begin position="1"/>
        <end position="26"/>
    </location>
</feature>
<evidence type="ECO:0000256" key="1">
    <source>
        <dbReference type="SAM" id="MobiDB-lite"/>
    </source>
</evidence>
<protein>
    <submittedName>
        <fullName evidence="2">Uncharacterized protein</fullName>
    </submittedName>
</protein>
<gene>
    <name evidence="2" type="ORF">KIL84_020533</name>
</gene>
<comment type="caution">
    <text evidence="2">The sequence shown here is derived from an EMBL/GenBank/DDBJ whole genome shotgun (WGS) entry which is preliminary data.</text>
</comment>
<proteinExistence type="predicted"/>
<reference evidence="2" key="1">
    <citation type="submission" date="2021-09" db="EMBL/GenBank/DDBJ databases">
        <title>The genome of Mauremys mutica provides insights into the evolution of semi-aquatic lifestyle.</title>
        <authorList>
            <person name="Gong S."/>
            <person name="Gao Y."/>
        </authorList>
    </citation>
    <scope>NUCLEOTIDE SEQUENCE</scope>
    <source>
        <strain evidence="2">MM-2020</strain>
        <tissue evidence="2">Muscle</tissue>
    </source>
</reference>
<keyword evidence="3" id="KW-1185">Reference proteome</keyword>